<accession>A0ABV6JN96</accession>
<name>A0ABV6JN96_9BACL</name>
<comment type="caution">
    <text evidence="1">The sequence shown here is derived from an EMBL/GenBank/DDBJ whole genome shotgun (WGS) entry which is preliminary data.</text>
</comment>
<dbReference type="GO" id="GO:0051213">
    <property type="term" value="F:dioxygenase activity"/>
    <property type="evidence" value="ECO:0007669"/>
    <property type="project" value="UniProtKB-KW"/>
</dbReference>
<dbReference type="PANTHER" id="PTHR20883">
    <property type="entry name" value="PHYTANOYL-COA DIOXYGENASE DOMAIN CONTAINING 1"/>
    <property type="match status" value="1"/>
</dbReference>
<dbReference type="EMBL" id="JBHLVF010000047">
    <property type="protein sequence ID" value="MFC0396028.1"/>
    <property type="molecule type" value="Genomic_DNA"/>
</dbReference>
<dbReference type="RefSeq" id="WP_204817301.1">
    <property type="nucleotide sequence ID" value="NZ_JANHOF010000002.1"/>
</dbReference>
<protein>
    <submittedName>
        <fullName evidence="1">Phytanoyl-CoA dioxygenase family protein</fullName>
    </submittedName>
</protein>
<dbReference type="SUPFAM" id="SSF51197">
    <property type="entry name" value="Clavaminate synthase-like"/>
    <property type="match status" value="1"/>
</dbReference>
<reference evidence="1 2" key="1">
    <citation type="submission" date="2024-09" db="EMBL/GenBank/DDBJ databases">
        <authorList>
            <person name="Sun Q."/>
            <person name="Mori K."/>
        </authorList>
    </citation>
    <scope>NUCLEOTIDE SEQUENCE [LARGE SCALE GENOMIC DNA]</scope>
    <source>
        <strain evidence="1 2">CCM 4839</strain>
    </source>
</reference>
<dbReference type="Gene3D" id="2.60.120.620">
    <property type="entry name" value="q2cbj1_9rhob like domain"/>
    <property type="match status" value="1"/>
</dbReference>
<evidence type="ECO:0000313" key="1">
    <source>
        <dbReference type="EMBL" id="MFC0396028.1"/>
    </source>
</evidence>
<proteinExistence type="predicted"/>
<keyword evidence="1" id="KW-0223">Dioxygenase</keyword>
<organism evidence="1 2">
    <name type="scientific">Paenibacillus mendelii</name>
    <dbReference type="NCBI Taxonomy" id="206163"/>
    <lineage>
        <taxon>Bacteria</taxon>
        <taxon>Bacillati</taxon>
        <taxon>Bacillota</taxon>
        <taxon>Bacilli</taxon>
        <taxon>Bacillales</taxon>
        <taxon>Paenibacillaceae</taxon>
        <taxon>Paenibacillus</taxon>
    </lineage>
</organism>
<evidence type="ECO:0000313" key="2">
    <source>
        <dbReference type="Proteomes" id="UP001589818"/>
    </source>
</evidence>
<gene>
    <name evidence="1" type="ORF">ACFFJ8_32230</name>
</gene>
<dbReference type="InterPro" id="IPR008775">
    <property type="entry name" value="Phytyl_CoA_dOase-like"/>
</dbReference>
<sequence>MRLTIEQVIQYQTEGYLIVEDVLSDEILQPVIDEIKAEIDKKAQQLHAEGKIANLYEAEPFDKRYALLHAQCAEIGRGLDINEYLGEAMFDFLKNDSLLDLVECLLGSELSCNPIQHVRAKLPVNPAAGRSETSYYENVPWHQDCAVTSEDSEASEIITFWLPLIDATAETGCMEVMPEVFKRGYMKHQAEGGTTIVPEQLPHVEPVCAECRKGGVVIMNKYTPHRGITNRSDRVRWSIDLRYHKSGANSGRSFQPSFAVRSKAAPENILTDHETWRSLWEASRNQPPAHKIHRV</sequence>
<keyword evidence="1" id="KW-0560">Oxidoreductase</keyword>
<keyword evidence="2" id="KW-1185">Reference proteome</keyword>
<dbReference type="PANTHER" id="PTHR20883:SF14">
    <property type="entry name" value="PHYTANOYL-COA DIOXYGENASE"/>
    <property type="match status" value="1"/>
</dbReference>
<dbReference type="Pfam" id="PF05721">
    <property type="entry name" value="PhyH"/>
    <property type="match status" value="1"/>
</dbReference>
<dbReference type="Proteomes" id="UP001589818">
    <property type="component" value="Unassembled WGS sequence"/>
</dbReference>